<feature type="domain" description="HTH gntR-type" evidence="5">
    <location>
        <begin position="41"/>
        <end position="108"/>
    </location>
</feature>
<dbReference type="RefSeq" id="WP_243263888.1">
    <property type="nucleotide sequence ID" value="NZ_CP085147.1"/>
</dbReference>
<dbReference type="InterPro" id="IPR028978">
    <property type="entry name" value="Chorismate_lyase_/UTRA_dom_sf"/>
</dbReference>
<sequence length="277" mass="30861">MAGANHEKSHRRGRPRNADGVAADVLQRLATSGRFLRSSDVPLWIQLKNALAEEIGKGLEPDARLPSEQSIAEIFDVSRPVVRAALAGLASEGLLEKVPRRGIFVAQPRTETDFLTSNVSVHSDLEARGHVVTSRAFTFGRFPPDEDERRVFSLPPDGSVIRVGRIYRSDGKPITHTLISLPGHKVPEMESFDIEGQSIFQILKDRYGLISKRAERWFTAELPSANVARRLEVRETQPLIAIESIAYDTNDAPLEYYRAFYNSSVARIHVSTGTFNN</sequence>
<gene>
    <name evidence="6" type="primary">yurK_2</name>
    <name evidence="6" type="ORF">DSM109990_03841</name>
</gene>
<dbReference type="PRINTS" id="PR00035">
    <property type="entry name" value="HTHGNTR"/>
</dbReference>
<dbReference type="Gene3D" id="3.40.1410.10">
    <property type="entry name" value="Chorismate lyase-like"/>
    <property type="match status" value="1"/>
</dbReference>
<dbReference type="SUPFAM" id="SSF46785">
    <property type="entry name" value="Winged helix' DNA-binding domain"/>
    <property type="match status" value="1"/>
</dbReference>
<reference evidence="7" key="1">
    <citation type="journal article" date="2022" name="Microorganisms">
        <title>Beyond the ABCs#Discovery of Three New Plasmid Types in Rhodobacterales (RepQ, RepY, RepW).</title>
        <authorList>
            <person name="Freese H.M."/>
            <person name="Ringel V."/>
            <person name="Overmann J."/>
            <person name="Petersen J."/>
        </authorList>
    </citation>
    <scope>NUCLEOTIDE SEQUENCE [LARGE SCALE GENOMIC DNA]</scope>
    <source>
        <strain evidence="7">DSM 109990</strain>
        <plasmid evidence="7">pDSM109990_c</plasmid>
    </source>
</reference>
<dbReference type="EMBL" id="CP085147">
    <property type="protein sequence ID" value="UOA16954.1"/>
    <property type="molecule type" value="Genomic_DNA"/>
</dbReference>
<name>A0ABY3ZQQ1_9RHOB</name>
<dbReference type="InterPro" id="IPR036390">
    <property type="entry name" value="WH_DNA-bd_sf"/>
</dbReference>
<dbReference type="Proteomes" id="UP000831019">
    <property type="component" value="Plasmid pDSM109990_c"/>
</dbReference>
<feature type="region of interest" description="Disordered" evidence="4">
    <location>
        <begin position="1"/>
        <end position="20"/>
    </location>
</feature>
<dbReference type="InterPro" id="IPR000524">
    <property type="entry name" value="Tscrpt_reg_HTH_GntR"/>
</dbReference>
<dbReference type="PANTHER" id="PTHR44846:SF1">
    <property type="entry name" value="MANNOSYL-D-GLYCERATE TRANSPORT_METABOLISM SYSTEM REPRESSOR MNGR-RELATED"/>
    <property type="match status" value="1"/>
</dbReference>
<protein>
    <submittedName>
        <fullName evidence="6">HTH-type transcriptional regulator YurK</fullName>
    </submittedName>
</protein>
<evidence type="ECO:0000313" key="6">
    <source>
        <dbReference type="EMBL" id="UOA16954.1"/>
    </source>
</evidence>
<keyword evidence="7" id="KW-1185">Reference proteome</keyword>
<evidence type="ECO:0000256" key="4">
    <source>
        <dbReference type="SAM" id="MobiDB-lite"/>
    </source>
</evidence>
<organism evidence="6 7">
    <name type="scientific">Sulfitobacter dubius</name>
    <dbReference type="NCBI Taxonomy" id="218673"/>
    <lineage>
        <taxon>Bacteria</taxon>
        <taxon>Pseudomonadati</taxon>
        <taxon>Pseudomonadota</taxon>
        <taxon>Alphaproteobacteria</taxon>
        <taxon>Rhodobacterales</taxon>
        <taxon>Roseobacteraceae</taxon>
        <taxon>Sulfitobacter</taxon>
    </lineage>
</organism>
<keyword evidence="2" id="KW-0238">DNA-binding</keyword>
<dbReference type="Gene3D" id="1.10.10.10">
    <property type="entry name" value="Winged helix-like DNA-binding domain superfamily/Winged helix DNA-binding domain"/>
    <property type="match status" value="1"/>
</dbReference>
<dbReference type="InterPro" id="IPR050679">
    <property type="entry name" value="Bact_HTH_transcr_reg"/>
</dbReference>
<keyword evidence="3" id="KW-0804">Transcription</keyword>
<dbReference type="SMART" id="SM00345">
    <property type="entry name" value="HTH_GNTR"/>
    <property type="match status" value="1"/>
</dbReference>
<evidence type="ECO:0000256" key="1">
    <source>
        <dbReference type="ARBA" id="ARBA00023015"/>
    </source>
</evidence>
<geneLocation type="plasmid" evidence="6 7">
    <name>pDSM109990_c</name>
</geneLocation>
<dbReference type="PANTHER" id="PTHR44846">
    <property type="entry name" value="MANNOSYL-D-GLYCERATE TRANSPORT/METABOLISM SYSTEM REPRESSOR MNGR-RELATED"/>
    <property type="match status" value="1"/>
</dbReference>
<evidence type="ECO:0000313" key="7">
    <source>
        <dbReference type="Proteomes" id="UP000831019"/>
    </source>
</evidence>
<evidence type="ECO:0000259" key="5">
    <source>
        <dbReference type="PROSITE" id="PS50949"/>
    </source>
</evidence>
<keyword evidence="1" id="KW-0805">Transcription regulation</keyword>
<dbReference type="InterPro" id="IPR036388">
    <property type="entry name" value="WH-like_DNA-bd_sf"/>
</dbReference>
<dbReference type="SUPFAM" id="SSF64288">
    <property type="entry name" value="Chorismate lyase-like"/>
    <property type="match status" value="1"/>
</dbReference>
<keyword evidence="6" id="KW-0614">Plasmid</keyword>
<proteinExistence type="predicted"/>
<evidence type="ECO:0000256" key="2">
    <source>
        <dbReference type="ARBA" id="ARBA00023125"/>
    </source>
</evidence>
<dbReference type="Pfam" id="PF00392">
    <property type="entry name" value="GntR"/>
    <property type="match status" value="1"/>
</dbReference>
<accession>A0ABY3ZQQ1</accession>
<evidence type="ECO:0000256" key="3">
    <source>
        <dbReference type="ARBA" id="ARBA00023163"/>
    </source>
</evidence>
<dbReference type="InterPro" id="IPR011663">
    <property type="entry name" value="UTRA"/>
</dbReference>
<dbReference type="CDD" id="cd07377">
    <property type="entry name" value="WHTH_GntR"/>
    <property type="match status" value="1"/>
</dbReference>
<dbReference type="Pfam" id="PF07702">
    <property type="entry name" value="UTRA"/>
    <property type="match status" value="1"/>
</dbReference>
<dbReference type="SMART" id="SM00866">
    <property type="entry name" value="UTRA"/>
    <property type="match status" value="1"/>
</dbReference>
<dbReference type="PROSITE" id="PS50949">
    <property type="entry name" value="HTH_GNTR"/>
    <property type="match status" value="1"/>
</dbReference>